<feature type="transmembrane region" description="Helical" evidence="1">
    <location>
        <begin position="189"/>
        <end position="209"/>
    </location>
</feature>
<evidence type="ECO:0008006" key="4">
    <source>
        <dbReference type="Google" id="ProtNLM"/>
    </source>
</evidence>
<dbReference type="DNASU" id="4041707"/>
<name>Q1LDR9_CUPMC</name>
<proteinExistence type="predicted"/>
<gene>
    <name evidence="2" type="ordered locus">Rmet_4845</name>
</gene>
<sequence>MRRAEIPMNPLINHPAILFVVMLVVMSSATALGALVLRRIRPLPAEVKDDFGIVQGATLTLLALLIGFTLSMAVGRYDQRKNLEEEEANAIGTEYLRADLIEGPEAEQVKALLVRYLDQRILYYRTRDSAQLQEIEAATSQIEDEMWKLMRSAARAKPTPITGLVVSGMNDVINSQGYAEAAWINRIPVSAWGLMIVIAFFSSMMQGYGARSENAKIILMLVLPFTVSLSLALISDIDSPRGGLIRVLPQNLLSLQASLKR</sequence>
<dbReference type="AlphaFoldDB" id="Q1LDR9"/>
<organism evidence="2 3">
    <name type="scientific">Cupriavidus metallidurans (strain ATCC 43123 / DSM 2839 / NBRC 102507 / CH34)</name>
    <name type="common">Ralstonia metallidurans</name>
    <dbReference type="NCBI Taxonomy" id="266264"/>
    <lineage>
        <taxon>Bacteria</taxon>
        <taxon>Pseudomonadati</taxon>
        <taxon>Pseudomonadota</taxon>
        <taxon>Betaproteobacteria</taxon>
        <taxon>Burkholderiales</taxon>
        <taxon>Burkholderiaceae</taxon>
        <taxon>Cupriavidus</taxon>
    </lineage>
</organism>
<feature type="transmembrane region" description="Helical" evidence="1">
    <location>
        <begin position="215"/>
        <end position="234"/>
    </location>
</feature>
<protein>
    <recommendedName>
        <fullName evidence="4">DUF4239 domain-containing protein</fullName>
    </recommendedName>
</protein>
<keyword evidence="1" id="KW-0812">Transmembrane</keyword>
<evidence type="ECO:0000313" key="3">
    <source>
        <dbReference type="Proteomes" id="UP000002429"/>
    </source>
</evidence>
<keyword evidence="1" id="KW-0472">Membrane</keyword>
<dbReference type="InterPro" id="IPR025333">
    <property type="entry name" value="DUF4239"/>
</dbReference>
<reference evidence="3" key="1">
    <citation type="journal article" date="2010" name="PLoS ONE">
        <title>The complete genome sequence of Cupriavidus metallidurans strain CH34, a master survivalist in harsh and anthropogenic environments.</title>
        <authorList>
            <person name="Janssen P.J."/>
            <person name="Van Houdt R."/>
            <person name="Moors H."/>
            <person name="Monsieurs P."/>
            <person name="Morin N."/>
            <person name="Michaux A."/>
            <person name="Benotmane M.A."/>
            <person name="Leys N."/>
            <person name="Vallaeys T."/>
            <person name="Lapidus A."/>
            <person name="Monchy S."/>
            <person name="Medigue C."/>
            <person name="Taghavi S."/>
            <person name="McCorkle S."/>
            <person name="Dunn J."/>
            <person name="van der Lelie D."/>
            <person name="Mergeay M."/>
        </authorList>
    </citation>
    <scope>NUCLEOTIDE SEQUENCE [LARGE SCALE GENOMIC DNA]</scope>
    <source>
        <strain evidence="3">ATCC 43123 / DSM 2839 / NBRC 102507 / CH34</strain>
    </source>
</reference>
<feature type="transmembrane region" description="Helical" evidence="1">
    <location>
        <begin position="12"/>
        <end position="37"/>
    </location>
</feature>
<dbReference type="eggNOG" id="ENOG502Z8P1">
    <property type="taxonomic scope" value="Bacteria"/>
</dbReference>
<keyword evidence="2" id="KW-0614">Plasmid</keyword>
<dbReference type="KEGG" id="rme:Rmet_4845"/>
<geneLocation type="plasmid" evidence="2 3">
    <name>megaplasmid</name>
</geneLocation>
<evidence type="ECO:0000313" key="2">
    <source>
        <dbReference type="EMBL" id="ABF11707.1"/>
    </source>
</evidence>
<dbReference type="Pfam" id="PF14023">
    <property type="entry name" value="Bestrophin-like"/>
    <property type="match status" value="1"/>
</dbReference>
<feature type="transmembrane region" description="Helical" evidence="1">
    <location>
        <begin position="57"/>
        <end position="75"/>
    </location>
</feature>
<keyword evidence="3" id="KW-1185">Reference proteome</keyword>
<keyword evidence="1" id="KW-1133">Transmembrane helix</keyword>
<dbReference type="HOGENOM" id="CLU_086345_1_0_4"/>
<evidence type="ECO:0000256" key="1">
    <source>
        <dbReference type="SAM" id="Phobius"/>
    </source>
</evidence>
<dbReference type="EMBL" id="CP000353">
    <property type="protein sequence ID" value="ABF11707.1"/>
    <property type="molecule type" value="Genomic_DNA"/>
</dbReference>
<dbReference type="Proteomes" id="UP000002429">
    <property type="component" value="Plasmid megaplasmid"/>
</dbReference>
<accession>Q1LDR9</accession>